<sequence length="155" mass="16504">MSDGAGRAVPGGALSKVISAMDKSMGAEAMAEVTRSADQMVASAKSGGFKVTKEAADPIIKVLEDFIDRIPGIKNGLNVFEQAPPLGDHDYGRKVAQHMHEAANGDRSARAAIDSLEITLKKSREALLRASGQYQENEESAKDVLKGLGEGFREF</sequence>
<dbReference type="Proteomes" id="UP000004705">
    <property type="component" value="Chromosome"/>
</dbReference>
<dbReference type="AlphaFoldDB" id="H8G4Z6"/>
<dbReference type="EMBL" id="CM001466">
    <property type="protein sequence ID" value="EHY90213.1"/>
    <property type="molecule type" value="Genomic_DNA"/>
</dbReference>
<name>H8G4Z6_9PSEU</name>
<evidence type="ECO:0000313" key="2">
    <source>
        <dbReference type="Proteomes" id="UP000004705"/>
    </source>
</evidence>
<gene>
    <name evidence="1" type="ORF">SacazDRAFT_03336</name>
</gene>
<proteinExistence type="predicted"/>
<keyword evidence="2" id="KW-1185">Reference proteome</keyword>
<reference evidence="1 2" key="1">
    <citation type="journal article" date="2012" name="Stand. Genomic Sci.">
        <title>Genome sequence of the soil bacterium Saccharomonospora azurea type strain (NA-128(T)).</title>
        <authorList>
            <person name="Klenk H.P."/>
            <person name="Held B."/>
            <person name="Lucas S."/>
            <person name="Lapidus A."/>
            <person name="Copeland A."/>
            <person name="Hammon N."/>
            <person name="Pitluck S."/>
            <person name="Goodwin L.A."/>
            <person name="Han C."/>
            <person name="Tapia R."/>
            <person name="Brambilla E.M."/>
            <person name="Potter G."/>
            <person name="Land M."/>
            <person name="Ivanova N."/>
            <person name="Rohde M."/>
            <person name="Goker M."/>
            <person name="Detter J.C."/>
            <person name="Kyrpides N.C."/>
            <person name="Woyke T."/>
        </authorList>
    </citation>
    <scope>NUCLEOTIDE SEQUENCE [LARGE SCALE GENOMIC DNA]</scope>
    <source>
        <strain evidence="1 2">NA-128</strain>
    </source>
</reference>
<dbReference type="OrthoDB" id="3555972at2"/>
<dbReference type="RefSeq" id="WP_005443470.1">
    <property type="nucleotide sequence ID" value="NZ_CM001466.1"/>
</dbReference>
<organism evidence="1 2">
    <name type="scientific">Saccharomonospora azurea NA-128</name>
    <dbReference type="NCBI Taxonomy" id="882081"/>
    <lineage>
        <taxon>Bacteria</taxon>
        <taxon>Bacillati</taxon>
        <taxon>Actinomycetota</taxon>
        <taxon>Actinomycetes</taxon>
        <taxon>Pseudonocardiales</taxon>
        <taxon>Pseudonocardiaceae</taxon>
        <taxon>Saccharomonospora</taxon>
    </lineage>
</organism>
<protein>
    <submittedName>
        <fullName evidence="1">Uncharacterized protein</fullName>
    </submittedName>
</protein>
<dbReference type="HOGENOM" id="CLU_117639_1_0_11"/>
<evidence type="ECO:0000313" key="1">
    <source>
        <dbReference type="EMBL" id="EHY90213.1"/>
    </source>
</evidence>
<accession>H8G4Z6</accession>